<dbReference type="PaxDb" id="3708-A0A078IPD5"/>
<organism evidence="1 2">
    <name type="scientific">Brassica napus</name>
    <name type="common">Rape</name>
    <dbReference type="NCBI Taxonomy" id="3708"/>
    <lineage>
        <taxon>Eukaryota</taxon>
        <taxon>Viridiplantae</taxon>
        <taxon>Streptophyta</taxon>
        <taxon>Embryophyta</taxon>
        <taxon>Tracheophyta</taxon>
        <taxon>Spermatophyta</taxon>
        <taxon>Magnoliopsida</taxon>
        <taxon>eudicotyledons</taxon>
        <taxon>Gunneridae</taxon>
        <taxon>Pentapetalae</taxon>
        <taxon>rosids</taxon>
        <taxon>malvids</taxon>
        <taxon>Brassicales</taxon>
        <taxon>Brassicaceae</taxon>
        <taxon>Brassiceae</taxon>
        <taxon>Brassica</taxon>
    </lineage>
</organism>
<name>A0A078IPD5_BRANA</name>
<gene>
    <name evidence="1" type="primary">BnaCnng23790D</name>
    <name evidence="1" type="ORF">GSBRNA2T00008073001</name>
</gene>
<dbReference type="AlphaFoldDB" id="A0A078IPD5"/>
<evidence type="ECO:0000313" key="1">
    <source>
        <dbReference type="EMBL" id="CDY52900.1"/>
    </source>
</evidence>
<protein>
    <submittedName>
        <fullName evidence="1">BnaCnng23790D protein</fullName>
    </submittedName>
</protein>
<dbReference type="Gramene" id="CDY52900">
    <property type="protein sequence ID" value="CDY52900"/>
    <property type="gene ID" value="GSBRNA2T00008073001"/>
</dbReference>
<evidence type="ECO:0000313" key="2">
    <source>
        <dbReference type="Proteomes" id="UP000028999"/>
    </source>
</evidence>
<proteinExistence type="predicted"/>
<dbReference type="EMBL" id="LK033140">
    <property type="protein sequence ID" value="CDY52900.1"/>
    <property type="molecule type" value="Genomic_DNA"/>
</dbReference>
<reference evidence="1 2" key="1">
    <citation type="journal article" date="2014" name="Science">
        <title>Plant genetics. Early allopolyploid evolution in the post-Neolithic Brassica napus oilseed genome.</title>
        <authorList>
            <person name="Chalhoub B."/>
            <person name="Denoeud F."/>
            <person name="Liu S."/>
            <person name="Parkin I.A."/>
            <person name="Tang H."/>
            <person name="Wang X."/>
            <person name="Chiquet J."/>
            <person name="Belcram H."/>
            <person name="Tong C."/>
            <person name="Samans B."/>
            <person name="Correa M."/>
            <person name="Da Silva C."/>
            <person name="Just J."/>
            <person name="Falentin C."/>
            <person name="Koh C.S."/>
            <person name="Le Clainche I."/>
            <person name="Bernard M."/>
            <person name="Bento P."/>
            <person name="Noel B."/>
            <person name="Labadie K."/>
            <person name="Alberti A."/>
            <person name="Charles M."/>
            <person name="Arnaud D."/>
            <person name="Guo H."/>
            <person name="Daviaud C."/>
            <person name="Alamery S."/>
            <person name="Jabbari K."/>
            <person name="Zhao M."/>
            <person name="Edger P.P."/>
            <person name="Chelaifa H."/>
            <person name="Tack D."/>
            <person name="Lassalle G."/>
            <person name="Mestiri I."/>
            <person name="Schnel N."/>
            <person name="Le Paslier M.C."/>
            <person name="Fan G."/>
            <person name="Renault V."/>
            <person name="Bayer P.E."/>
            <person name="Golicz A.A."/>
            <person name="Manoli S."/>
            <person name="Lee T.H."/>
            <person name="Thi V.H."/>
            <person name="Chalabi S."/>
            <person name="Hu Q."/>
            <person name="Fan C."/>
            <person name="Tollenaere R."/>
            <person name="Lu Y."/>
            <person name="Battail C."/>
            <person name="Shen J."/>
            <person name="Sidebottom C.H."/>
            <person name="Wang X."/>
            <person name="Canaguier A."/>
            <person name="Chauveau A."/>
            <person name="Berard A."/>
            <person name="Deniot G."/>
            <person name="Guan M."/>
            <person name="Liu Z."/>
            <person name="Sun F."/>
            <person name="Lim Y.P."/>
            <person name="Lyons E."/>
            <person name="Town C.D."/>
            <person name="Bancroft I."/>
            <person name="Wang X."/>
            <person name="Meng J."/>
            <person name="Ma J."/>
            <person name="Pires J.C."/>
            <person name="King G.J."/>
            <person name="Brunel D."/>
            <person name="Delourme R."/>
            <person name="Renard M."/>
            <person name="Aury J.M."/>
            <person name="Adams K.L."/>
            <person name="Batley J."/>
            <person name="Snowdon R.J."/>
            <person name="Tost J."/>
            <person name="Edwards D."/>
            <person name="Zhou Y."/>
            <person name="Hua W."/>
            <person name="Sharpe A.G."/>
            <person name="Paterson A.H."/>
            <person name="Guan C."/>
            <person name="Wincker P."/>
        </authorList>
    </citation>
    <scope>NUCLEOTIDE SEQUENCE [LARGE SCALE GENOMIC DNA]</scope>
    <source>
        <strain evidence="2">cv. Darmor-bzh</strain>
    </source>
</reference>
<accession>A0A078IPD5</accession>
<dbReference type="Proteomes" id="UP000028999">
    <property type="component" value="Unassembled WGS sequence"/>
</dbReference>
<keyword evidence="2" id="KW-1185">Reference proteome</keyword>
<sequence>MYNELVAKSASCFEKMRKSIVLELNQVSGILSADRATLADSDDDDDEHEI</sequence>